<dbReference type="OrthoDB" id="253958at2"/>
<reference evidence="1 2" key="1">
    <citation type="submission" date="2019-02" db="EMBL/GenBank/DDBJ databases">
        <title>Deep-cultivation of Planctomycetes and their phenomic and genomic characterization uncovers novel biology.</title>
        <authorList>
            <person name="Wiegand S."/>
            <person name="Jogler M."/>
            <person name="Boedeker C."/>
            <person name="Pinto D."/>
            <person name="Vollmers J."/>
            <person name="Rivas-Marin E."/>
            <person name="Kohn T."/>
            <person name="Peeters S.H."/>
            <person name="Heuer A."/>
            <person name="Rast P."/>
            <person name="Oberbeckmann S."/>
            <person name="Bunk B."/>
            <person name="Jeske O."/>
            <person name="Meyerdierks A."/>
            <person name="Storesund J.E."/>
            <person name="Kallscheuer N."/>
            <person name="Luecker S."/>
            <person name="Lage O.M."/>
            <person name="Pohl T."/>
            <person name="Merkel B.J."/>
            <person name="Hornburger P."/>
            <person name="Mueller R.-W."/>
            <person name="Bruemmer F."/>
            <person name="Labrenz M."/>
            <person name="Spormann A.M."/>
            <person name="Op den Camp H."/>
            <person name="Overmann J."/>
            <person name="Amann R."/>
            <person name="Jetten M.S.M."/>
            <person name="Mascher T."/>
            <person name="Medema M.H."/>
            <person name="Devos D.P."/>
            <person name="Kaster A.-K."/>
            <person name="Ovreas L."/>
            <person name="Rohde M."/>
            <person name="Galperin M.Y."/>
            <person name="Jogler C."/>
        </authorList>
    </citation>
    <scope>NUCLEOTIDE SEQUENCE [LARGE SCALE GENOMIC DNA]</scope>
    <source>
        <strain evidence="1 2">Pan44</strain>
    </source>
</reference>
<dbReference type="PANTHER" id="PTHR35580">
    <property type="entry name" value="CELL SURFACE GLYCOPROTEIN (S-LAYER PROTEIN)-LIKE PROTEIN"/>
    <property type="match status" value="1"/>
</dbReference>
<dbReference type="Gene3D" id="2.120.10.30">
    <property type="entry name" value="TolB, C-terminal domain"/>
    <property type="match status" value="1"/>
</dbReference>
<dbReference type="Proteomes" id="UP000315700">
    <property type="component" value="Chromosome"/>
</dbReference>
<gene>
    <name evidence="1" type="ORF">Pan44_50800</name>
</gene>
<dbReference type="Gene3D" id="2.80.10.50">
    <property type="match status" value="1"/>
</dbReference>
<sequence length="498" mass="51560">MQTTPAVTARPKKRGLFVTRWLRGLTAPAQPRARRGMRQHRGFASAQVLEARSLLSATFDGAVGFGNAEGLSIGEDVATDSAGNSYVTGYFGGTVDFDPGATHAGDADILTARGSQDIYVAKYASDNSLIWARRMGGDQSTNTGYGGRSISIDSAGNVYVGGVFAESADFGSATLTSQGGHDAFLVKLDSSGDVAWAKSWGTTGADAVSGVDVDGSGNVYTLSYRSDTKAYEVRKLRSSGSALWTKSVTTRSNLGSDLEVSSTGNVYVTGSFTGTTDFDPSSKVKSVTSSYSSSFVMKLDTNGKFGWVSPFLSSAGSSSTVNSLEIDPSGSLVVGGSYNGTVDFNPGSGTTTLSSAGGGFVAKLNSSGSLAWARGFVELEPGSTYVRSVSVDNSGNVYATGSFTGTTDFDPGSGNYSLIPGASSSAFVVKLNSSGNFNWGESFDGAAGRGIDVDSSGVVHVVGSYRGTVDFDPDPIGVFELTTAGTRNYGFRLRLRQS</sequence>
<evidence type="ECO:0000313" key="1">
    <source>
        <dbReference type="EMBL" id="QDT57015.1"/>
    </source>
</evidence>
<dbReference type="SUPFAM" id="SSF63829">
    <property type="entry name" value="Calcium-dependent phosphotriesterase"/>
    <property type="match status" value="1"/>
</dbReference>
<dbReference type="RefSeq" id="WP_145034417.1">
    <property type="nucleotide sequence ID" value="NZ_CP036271.1"/>
</dbReference>
<keyword evidence="2" id="KW-1185">Reference proteome</keyword>
<dbReference type="PANTHER" id="PTHR35580:SF1">
    <property type="entry name" value="PHYTASE-LIKE DOMAIN-CONTAINING PROTEIN"/>
    <property type="match status" value="1"/>
</dbReference>
<dbReference type="AlphaFoldDB" id="A0A517SLL8"/>
<dbReference type="KEGG" id="ccos:Pan44_50800"/>
<dbReference type="EMBL" id="CP036271">
    <property type="protein sequence ID" value="QDT57015.1"/>
    <property type="molecule type" value="Genomic_DNA"/>
</dbReference>
<proteinExistence type="predicted"/>
<accession>A0A517SLL8</accession>
<dbReference type="InterPro" id="IPR011042">
    <property type="entry name" value="6-blade_b-propeller_TolB-like"/>
</dbReference>
<dbReference type="InParanoid" id="A0A517SLL8"/>
<evidence type="ECO:0000313" key="2">
    <source>
        <dbReference type="Proteomes" id="UP000315700"/>
    </source>
</evidence>
<dbReference type="InterPro" id="IPR052918">
    <property type="entry name" value="Motility_Chemotaxis_Reg"/>
</dbReference>
<organism evidence="1 2">
    <name type="scientific">Caulifigura coniformis</name>
    <dbReference type="NCBI Taxonomy" id="2527983"/>
    <lineage>
        <taxon>Bacteria</taxon>
        <taxon>Pseudomonadati</taxon>
        <taxon>Planctomycetota</taxon>
        <taxon>Planctomycetia</taxon>
        <taxon>Planctomycetales</taxon>
        <taxon>Planctomycetaceae</taxon>
        <taxon>Caulifigura</taxon>
    </lineage>
</organism>
<name>A0A517SLL8_9PLAN</name>
<protein>
    <submittedName>
        <fullName evidence="1">Beta-propeller repeat protein</fullName>
    </submittedName>
</protein>